<protein>
    <submittedName>
        <fullName evidence="2">Ethanolamine utilization protein EutP</fullName>
    </submittedName>
</protein>
<dbReference type="PANTHER" id="PTHR40453:SF1">
    <property type="entry name" value="PROTEIN YOEF"/>
    <property type="match status" value="1"/>
</dbReference>
<evidence type="ECO:0000256" key="1">
    <source>
        <dbReference type="PIRNR" id="PIRNR036409"/>
    </source>
</evidence>
<keyword evidence="3" id="KW-1185">Reference proteome</keyword>
<evidence type="ECO:0000313" key="2">
    <source>
        <dbReference type="EMBL" id="SFB28300.1"/>
    </source>
</evidence>
<keyword evidence="1" id="KW-0547">Nucleotide-binding</keyword>
<dbReference type="Proteomes" id="UP000198619">
    <property type="component" value="Unassembled WGS sequence"/>
</dbReference>
<dbReference type="RefSeq" id="WP_090042221.1">
    <property type="nucleotide sequence ID" value="NZ_FOKI01000024.1"/>
</dbReference>
<dbReference type="GO" id="GO:0006576">
    <property type="term" value="P:biogenic amine metabolic process"/>
    <property type="evidence" value="ECO:0007669"/>
    <property type="project" value="InterPro"/>
</dbReference>
<accession>A0A1I0ZV30</accession>
<dbReference type="Gene3D" id="3.40.50.300">
    <property type="entry name" value="P-loop containing nucleotide triphosphate hydrolases"/>
    <property type="match status" value="1"/>
</dbReference>
<organism evidence="2 3">
    <name type="scientific">Clostridium frigidicarnis</name>
    <dbReference type="NCBI Taxonomy" id="84698"/>
    <lineage>
        <taxon>Bacteria</taxon>
        <taxon>Bacillati</taxon>
        <taxon>Bacillota</taxon>
        <taxon>Clostridia</taxon>
        <taxon>Eubacteriales</taxon>
        <taxon>Clostridiaceae</taxon>
        <taxon>Clostridium</taxon>
    </lineage>
</organism>
<sequence>MKKAIFIGKTGCGKTTLCQSLNKLNLQYRKTQAIELYDNSIDTPGEYIENRSLYRALIVTAADADVIALVYDCTEEEGYIPPGFGAMFPKDIIGIITKVDLAYDEQSIIKAEERLKLAGATKIFKVNTLKSEGIEELLQYLK</sequence>
<name>A0A1I0ZV30_9CLOT</name>
<dbReference type="Pfam" id="PF10662">
    <property type="entry name" value="PduV-EutP"/>
    <property type="match status" value="1"/>
</dbReference>
<comment type="similarity">
    <text evidence="1">Belongs to the EutP/PduV family.</text>
</comment>
<dbReference type="OrthoDB" id="6179at2"/>
<dbReference type="GO" id="GO:0005524">
    <property type="term" value="F:ATP binding"/>
    <property type="evidence" value="ECO:0007669"/>
    <property type="project" value="UniProtKB-UniRule"/>
</dbReference>
<proteinExistence type="inferred from homology"/>
<dbReference type="AlphaFoldDB" id="A0A1I0ZV30"/>
<dbReference type="PANTHER" id="PTHR40453">
    <property type="entry name" value="PROTEIN YOEF"/>
    <property type="match status" value="1"/>
</dbReference>
<dbReference type="NCBIfam" id="TIGR02528">
    <property type="entry name" value="EutP"/>
    <property type="match status" value="1"/>
</dbReference>
<dbReference type="SUPFAM" id="SSF52540">
    <property type="entry name" value="P-loop containing nucleoside triphosphate hydrolases"/>
    <property type="match status" value="1"/>
</dbReference>
<dbReference type="CDD" id="cd00882">
    <property type="entry name" value="Ras_like_GTPase"/>
    <property type="match status" value="1"/>
</dbReference>
<evidence type="ECO:0000313" key="3">
    <source>
        <dbReference type="Proteomes" id="UP000198619"/>
    </source>
</evidence>
<dbReference type="STRING" id="84698.SAMN04488528_102438"/>
<dbReference type="InterPro" id="IPR012381">
    <property type="entry name" value="EutP_PduV"/>
</dbReference>
<reference evidence="2 3" key="1">
    <citation type="submission" date="2016-10" db="EMBL/GenBank/DDBJ databases">
        <authorList>
            <person name="de Groot N.N."/>
        </authorList>
    </citation>
    <scope>NUCLEOTIDE SEQUENCE [LARGE SCALE GENOMIC DNA]</scope>
    <source>
        <strain evidence="2 3">DSM 12271</strain>
    </source>
</reference>
<dbReference type="PIRSF" id="PIRSF036409">
    <property type="entry name" value="EutP_PduV"/>
    <property type="match status" value="1"/>
</dbReference>
<dbReference type="InterPro" id="IPR027417">
    <property type="entry name" value="P-loop_NTPase"/>
</dbReference>
<gene>
    <name evidence="2" type="ORF">SAMN04488528_102438</name>
</gene>
<dbReference type="EMBL" id="FOKI01000024">
    <property type="protein sequence ID" value="SFB28300.1"/>
    <property type="molecule type" value="Genomic_DNA"/>
</dbReference>